<dbReference type="EMBL" id="JAJJMA010103823">
    <property type="protein sequence ID" value="MCL7030637.1"/>
    <property type="molecule type" value="Genomic_DNA"/>
</dbReference>
<protein>
    <submittedName>
        <fullName evidence="2">Uncharacterized protein</fullName>
    </submittedName>
</protein>
<name>A0AA41S0T1_PAPNU</name>
<comment type="caution">
    <text evidence="2">The sequence shown here is derived from an EMBL/GenBank/DDBJ whole genome shotgun (WGS) entry which is preliminary data.</text>
</comment>
<reference evidence="2" key="1">
    <citation type="submission" date="2022-03" db="EMBL/GenBank/DDBJ databases">
        <title>A functionally conserved STORR gene fusion in Papaver species that diverged 16.8 million years ago.</title>
        <authorList>
            <person name="Catania T."/>
        </authorList>
    </citation>
    <scope>NUCLEOTIDE SEQUENCE</scope>
    <source>
        <strain evidence="2">S-191538</strain>
    </source>
</reference>
<accession>A0AA41S0T1</accession>
<evidence type="ECO:0000313" key="3">
    <source>
        <dbReference type="Proteomes" id="UP001177140"/>
    </source>
</evidence>
<sequence>MELTLPSLSFSTTELSKVLVHSSNRCSMSTLHLKSIERRRRKFIVYSSLPETAASIVIAAAVVGTATNYLLKTMKATESTNVCTCSTFSLYNTKTYCM</sequence>
<keyword evidence="3" id="KW-1185">Reference proteome</keyword>
<evidence type="ECO:0000256" key="1">
    <source>
        <dbReference type="SAM" id="Phobius"/>
    </source>
</evidence>
<gene>
    <name evidence="2" type="ORF">MKW94_007236</name>
</gene>
<keyword evidence="1" id="KW-1133">Transmembrane helix</keyword>
<dbReference type="AlphaFoldDB" id="A0AA41S0T1"/>
<feature type="transmembrane region" description="Helical" evidence="1">
    <location>
        <begin position="52"/>
        <end position="71"/>
    </location>
</feature>
<dbReference type="Proteomes" id="UP001177140">
    <property type="component" value="Unassembled WGS sequence"/>
</dbReference>
<keyword evidence="1" id="KW-0472">Membrane</keyword>
<proteinExistence type="predicted"/>
<organism evidence="2 3">
    <name type="scientific">Papaver nudicaule</name>
    <name type="common">Iceland poppy</name>
    <dbReference type="NCBI Taxonomy" id="74823"/>
    <lineage>
        <taxon>Eukaryota</taxon>
        <taxon>Viridiplantae</taxon>
        <taxon>Streptophyta</taxon>
        <taxon>Embryophyta</taxon>
        <taxon>Tracheophyta</taxon>
        <taxon>Spermatophyta</taxon>
        <taxon>Magnoliopsida</taxon>
        <taxon>Ranunculales</taxon>
        <taxon>Papaveraceae</taxon>
        <taxon>Papaveroideae</taxon>
        <taxon>Papaver</taxon>
    </lineage>
</organism>
<evidence type="ECO:0000313" key="2">
    <source>
        <dbReference type="EMBL" id="MCL7030637.1"/>
    </source>
</evidence>
<keyword evidence="1" id="KW-0812">Transmembrane</keyword>